<keyword evidence="10" id="KW-0732">Signal</keyword>
<comment type="caution">
    <text evidence="13">The sequence shown here is derived from an EMBL/GenBank/DDBJ whole genome shotgun (WGS) entry which is preliminary data.</text>
</comment>
<evidence type="ECO:0000259" key="11">
    <source>
        <dbReference type="Pfam" id="PF00593"/>
    </source>
</evidence>
<keyword evidence="5 9" id="KW-0798">TonB box</keyword>
<dbReference type="Gene3D" id="3.55.50.30">
    <property type="match status" value="1"/>
</dbReference>
<dbReference type="InterPro" id="IPR037066">
    <property type="entry name" value="Plug_dom_sf"/>
</dbReference>
<dbReference type="Pfam" id="PF00593">
    <property type="entry name" value="TonB_dep_Rec_b-barrel"/>
    <property type="match status" value="1"/>
</dbReference>
<keyword evidence="14" id="KW-1185">Reference proteome</keyword>
<keyword evidence="6 8" id="KW-0472">Membrane</keyword>
<dbReference type="InterPro" id="IPR008969">
    <property type="entry name" value="CarboxyPept-like_regulatory"/>
</dbReference>
<dbReference type="InterPro" id="IPR039426">
    <property type="entry name" value="TonB-dep_rcpt-like"/>
</dbReference>
<dbReference type="SUPFAM" id="SSF49464">
    <property type="entry name" value="Carboxypeptidase regulatory domain-like"/>
    <property type="match status" value="1"/>
</dbReference>
<accession>A0A4R6WEL5</accession>
<evidence type="ECO:0000256" key="2">
    <source>
        <dbReference type="ARBA" id="ARBA00022448"/>
    </source>
</evidence>
<dbReference type="InterPro" id="IPR023997">
    <property type="entry name" value="TonB-dep_OMP_SusC/RagA_CS"/>
</dbReference>
<dbReference type="Pfam" id="PF13715">
    <property type="entry name" value="CarbopepD_reg_2"/>
    <property type="match status" value="1"/>
</dbReference>
<sequence>MKLNIITFLVAFVFQLNASTFAQKVTLEKQNSSLREIFKEIRKQTNIDFFFSDKIIDDSKKYSIRCENTPLKLVLENISKQTDLQFTLENEAIKVTSPTVTGSVVQTHISGYVFDSKGNPISGANIRVKNTPFNTHSDANGKFSVPIRDDYKTVIITHINYASIELPISKKLANVILQDRENELEEVILNVGYGQTKQSDLTGSVVQLNAKELEGFAPHQDIASMIQGKAAGVNVQISSGAPGAGVSVNIRGTTSLTGNSQPLWVIDGIPQYNVNGNDIGDILYDLNVGDVETIDILKDASATAIYGSRAANGVIIVTTKKGNRMQTPQLDASFNYGFQKQRDSFRTLKTEEFKRVITDAARNYYFTNGTIPTTGSISTILDASQAKTGTEVDYLSAPFLSNAFLDGNTNWWDEMTRTSNEKKLDVSLRGSTPTNNYFIAFGMPMQQGIIKGSDRNGFTGRINFDAKIMDRLTVGLNFNGSLNKQNNQDGMLEKIWNFRPDFPMYDENGKIFIPGYYEENPLTTLANRNYNERKGLNGNTYLQYNFSPNLFVKSSIAISYSQSFSDRFQTEGTVNSTHKGQANISQMEMANWIFENIASYNKKFGTLHDLSAMIGFSMENGATKNFAAGAQNFPDQYIMTNLTSGATALKPTSSHTSTAMVSGFSRLNYKFDDKYILTGTFRTDGSSRFGPDKRWAYFPSGGIAWMLNKEKFMRFLDPELFNQLKIRSSLGVSGSQVLGNNDWRSLYQAAQFDESPGYAPFQLGNNNLRWEKTKTWEIGLDFALLHNRINGSFGYYDKQTSDVIYNKNIPSSSSFTSVKENIANIQNSGLEFGIQGDVIRKRDMVWSLNFNIAGNKAIVQKINGVDKFMDLYAGNALAIRMEEGMPLGSWYGFKWSGQYYQSMEEYNLLSKQNPTTGAKIFYQNNTSTVRPGDLRFEDINDDGLVNNDDKTFLGNSQPKFFGGFGTSFRKGNFSLNVNFVYSYGATRYWYTNSANWYTTGLFLKNYPEYVLDSWSTENRAAQWPRMSFGQGSSNTFSDFWISKADYLKVSLIRLNYRVPNELSKRVFGGYIDLSVSGTNLFTITNYNGIDPEGNFRLTGGATGMGTDWGVYPSMRSYNFSIRYSLK</sequence>
<evidence type="ECO:0000259" key="12">
    <source>
        <dbReference type="Pfam" id="PF07715"/>
    </source>
</evidence>
<keyword evidence="4 8" id="KW-0812">Transmembrane</keyword>
<evidence type="ECO:0000256" key="8">
    <source>
        <dbReference type="PROSITE-ProRule" id="PRU01360"/>
    </source>
</evidence>
<evidence type="ECO:0000256" key="6">
    <source>
        <dbReference type="ARBA" id="ARBA00023136"/>
    </source>
</evidence>
<gene>
    <name evidence="13" type="ORF">CLV99_4106</name>
</gene>
<proteinExistence type="inferred from homology"/>
<dbReference type="InterPro" id="IPR012910">
    <property type="entry name" value="Plug_dom"/>
</dbReference>
<evidence type="ECO:0000313" key="13">
    <source>
        <dbReference type="EMBL" id="TDQ73670.1"/>
    </source>
</evidence>
<dbReference type="AlphaFoldDB" id="A0A4R6WEL5"/>
<dbReference type="Gene3D" id="2.170.130.10">
    <property type="entry name" value="TonB-dependent receptor, plug domain"/>
    <property type="match status" value="1"/>
</dbReference>
<feature type="domain" description="TonB-dependent receptor plug" evidence="12">
    <location>
        <begin position="198"/>
        <end position="314"/>
    </location>
</feature>
<evidence type="ECO:0000313" key="14">
    <source>
        <dbReference type="Proteomes" id="UP000295292"/>
    </source>
</evidence>
<keyword evidence="3 8" id="KW-1134">Transmembrane beta strand</keyword>
<dbReference type="Proteomes" id="UP000295292">
    <property type="component" value="Unassembled WGS sequence"/>
</dbReference>
<dbReference type="InterPro" id="IPR023996">
    <property type="entry name" value="TonB-dep_OMP_SusC/RagA"/>
</dbReference>
<evidence type="ECO:0000256" key="3">
    <source>
        <dbReference type="ARBA" id="ARBA00022452"/>
    </source>
</evidence>
<comment type="similarity">
    <text evidence="8 9">Belongs to the TonB-dependent receptor family.</text>
</comment>
<dbReference type="Pfam" id="PF07715">
    <property type="entry name" value="Plug"/>
    <property type="match status" value="1"/>
</dbReference>
<feature type="domain" description="TonB-dependent receptor-like beta-barrel" evidence="11">
    <location>
        <begin position="510"/>
        <end position="853"/>
    </location>
</feature>
<dbReference type="NCBIfam" id="TIGR04057">
    <property type="entry name" value="SusC_RagA_signa"/>
    <property type="match status" value="1"/>
</dbReference>
<dbReference type="GO" id="GO:0009279">
    <property type="term" value="C:cell outer membrane"/>
    <property type="evidence" value="ECO:0007669"/>
    <property type="project" value="UniProtKB-SubCell"/>
</dbReference>
<feature type="chain" id="PRO_5020264531" evidence="10">
    <location>
        <begin position="19"/>
        <end position="1126"/>
    </location>
</feature>
<evidence type="ECO:0000256" key="1">
    <source>
        <dbReference type="ARBA" id="ARBA00004571"/>
    </source>
</evidence>
<dbReference type="PROSITE" id="PS52016">
    <property type="entry name" value="TONB_DEPENDENT_REC_3"/>
    <property type="match status" value="1"/>
</dbReference>
<dbReference type="InterPro" id="IPR000531">
    <property type="entry name" value="Beta-barrel_TonB"/>
</dbReference>
<dbReference type="EMBL" id="SNYV01000018">
    <property type="protein sequence ID" value="TDQ73670.1"/>
    <property type="molecule type" value="Genomic_DNA"/>
</dbReference>
<name>A0A4R6WEL5_9SPHI</name>
<dbReference type="RefSeq" id="WP_162850167.1">
    <property type="nucleotide sequence ID" value="NZ_SNYV01000018.1"/>
</dbReference>
<evidence type="ECO:0000256" key="10">
    <source>
        <dbReference type="SAM" id="SignalP"/>
    </source>
</evidence>
<evidence type="ECO:0000256" key="5">
    <source>
        <dbReference type="ARBA" id="ARBA00023077"/>
    </source>
</evidence>
<feature type="signal peptide" evidence="10">
    <location>
        <begin position="1"/>
        <end position="18"/>
    </location>
</feature>
<reference evidence="13 14" key="1">
    <citation type="submission" date="2019-03" db="EMBL/GenBank/DDBJ databases">
        <title>Genomic Encyclopedia of Archaeal and Bacterial Type Strains, Phase II (KMG-II): from individual species to whole genera.</title>
        <authorList>
            <person name="Goeker M."/>
        </authorList>
    </citation>
    <scope>NUCLEOTIDE SEQUENCE [LARGE SCALE GENOMIC DNA]</scope>
    <source>
        <strain evidence="13 14">DSM 28353</strain>
    </source>
</reference>
<keyword evidence="2 8" id="KW-0813">Transport</keyword>
<evidence type="ECO:0000256" key="7">
    <source>
        <dbReference type="ARBA" id="ARBA00023237"/>
    </source>
</evidence>
<dbReference type="InterPro" id="IPR036942">
    <property type="entry name" value="Beta-barrel_TonB_sf"/>
</dbReference>
<dbReference type="NCBIfam" id="TIGR04056">
    <property type="entry name" value="OMP_RagA_SusC"/>
    <property type="match status" value="1"/>
</dbReference>
<dbReference type="SUPFAM" id="SSF56935">
    <property type="entry name" value="Porins"/>
    <property type="match status" value="1"/>
</dbReference>
<keyword evidence="7 8" id="KW-0998">Cell outer membrane</keyword>
<organism evidence="13 14">
    <name type="scientific">Sphingobacterium yanglingense</name>
    <dbReference type="NCBI Taxonomy" id="1437280"/>
    <lineage>
        <taxon>Bacteria</taxon>
        <taxon>Pseudomonadati</taxon>
        <taxon>Bacteroidota</taxon>
        <taxon>Sphingobacteriia</taxon>
        <taxon>Sphingobacteriales</taxon>
        <taxon>Sphingobacteriaceae</taxon>
        <taxon>Sphingobacterium</taxon>
    </lineage>
</organism>
<evidence type="ECO:0000256" key="4">
    <source>
        <dbReference type="ARBA" id="ARBA00022692"/>
    </source>
</evidence>
<dbReference type="Gene3D" id="2.60.40.1120">
    <property type="entry name" value="Carboxypeptidase-like, regulatory domain"/>
    <property type="match status" value="1"/>
</dbReference>
<dbReference type="Gene3D" id="2.40.170.20">
    <property type="entry name" value="TonB-dependent receptor, beta-barrel domain"/>
    <property type="match status" value="1"/>
</dbReference>
<evidence type="ECO:0000256" key="9">
    <source>
        <dbReference type="RuleBase" id="RU003357"/>
    </source>
</evidence>
<protein>
    <submittedName>
        <fullName evidence="13">TonB-linked SusC/RagA family outer membrane protein</fullName>
    </submittedName>
</protein>
<comment type="subcellular location">
    <subcellularLocation>
        <location evidence="1 8">Cell outer membrane</location>
        <topology evidence="1 8">Multi-pass membrane protein</topology>
    </subcellularLocation>
</comment>